<evidence type="ECO:0000313" key="2">
    <source>
        <dbReference type="Proteomes" id="UP000228934"/>
    </source>
</evidence>
<accession>A0A2G9SF24</accession>
<organism evidence="1 2">
    <name type="scientific">Aquarana catesbeiana</name>
    <name type="common">American bullfrog</name>
    <name type="synonym">Rana catesbeiana</name>
    <dbReference type="NCBI Taxonomy" id="8400"/>
    <lineage>
        <taxon>Eukaryota</taxon>
        <taxon>Metazoa</taxon>
        <taxon>Chordata</taxon>
        <taxon>Craniata</taxon>
        <taxon>Vertebrata</taxon>
        <taxon>Euteleostomi</taxon>
        <taxon>Amphibia</taxon>
        <taxon>Batrachia</taxon>
        <taxon>Anura</taxon>
        <taxon>Neobatrachia</taxon>
        <taxon>Ranoidea</taxon>
        <taxon>Ranidae</taxon>
        <taxon>Aquarana</taxon>
    </lineage>
</organism>
<evidence type="ECO:0000313" key="1">
    <source>
        <dbReference type="EMBL" id="PIO38093.1"/>
    </source>
</evidence>
<dbReference type="OrthoDB" id="63265at2759"/>
<dbReference type="AlphaFoldDB" id="A0A2G9SF24"/>
<keyword evidence="2" id="KW-1185">Reference proteome</keyword>
<dbReference type="EMBL" id="KV924701">
    <property type="protein sequence ID" value="PIO38093.1"/>
    <property type="molecule type" value="Genomic_DNA"/>
</dbReference>
<gene>
    <name evidence="1" type="ORF">AB205_0123860</name>
</gene>
<reference evidence="2" key="1">
    <citation type="journal article" date="2017" name="Nat. Commun.">
        <title>The North American bullfrog draft genome provides insight into hormonal regulation of long noncoding RNA.</title>
        <authorList>
            <person name="Hammond S.A."/>
            <person name="Warren R.L."/>
            <person name="Vandervalk B.P."/>
            <person name="Kucuk E."/>
            <person name="Khan H."/>
            <person name="Gibb E.A."/>
            <person name="Pandoh P."/>
            <person name="Kirk H."/>
            <person name="Zhao Y."/>
            <person name="Jones M."/>
            <person name="Mungall A.J."/>
            <person name="Coope R."/>
            <person name="Pleasance S."/>
            <person name="Moore R.A."/>
            <person name="Holt R.A."/>
            <person name="Round J.M."/>
            <person name="Ohora S."/>
            <person name="Walle B.V."/>
            <person name="Veldhoen N."/>
            <person name="Helbing C.C."/>
            <person name="Birol I."/>
        </authorList>
    </citation>
    <scope>NUCLEOTIDE SEQUENCE [LARGE SCALE GENOMIC DNA]</scope>
</reference>
<name>A0A2G9SF24_AQUCT</name>
<protein>
    <submittedName>
        <fullName evidence="1">Uncharacterized protein</fullName>
    </submittedName>
</protein>
<sequence>MTGRERLETIVDAIAGLFKLTRGYCLVNNISVVSLPCTVLQLAVGLSSDEPNKVLKAFFQWFCRKLKFSSCKYCNADS</sequence>
<dbReference type="Proteomes" id="UP000228934">
    <property type="component" value="Unassembled WGS sequence"/>
</dbReference>
<proteinExistence type="predicted"/>